<gene>
    <name evidence="2" type="ORF">TPSB3V08_LOCUS4419</name>
</gene>
<dbReference type="InterPro" id="IPR002350">
    <property type="entry name" value="Kazal_dom"/>
</dbReference>
<dbReference type="EMBL" id="OD002122">
    <property type="protein sequence ID" value="CAD7404276.1"/>
    <property type="molecule type" value="Genomic_DNA"/>
</dbReference>
<evidence type="ECO:0000313" key="2">
    <source>
        <dbReference type="EMBL" id="CAD7404276.1"/>
    </source>
</evidence>
<dbReference type="Gene3D" id="3.30.60.30">
    <property type="match status" value="1"/>
</dbReference>
<dbReference type="CDD" id="cd00104">
    <property type="entry name" value="KAZAL_FS"/>
    <property type="match status" value="1"/>
</dbReference>
<protein>
    <recommendedName>
        <fullName evidence="1">Kazal-like domain-containing protein</fullName>
    </recommendedName>
</protein>
<evidence type="ECO:0000259" key="1">
    <source>
        <dbReference type="Pfam" id="PF07648"/>
    </source>
</evidence>
<feature type="domain" description="Kazal-like" evidence="1">
    <location>
        <begin position="162"/>
        <end position="203"/>
    </location>
</feature>
<accession>A0A7R9CY91</accession>
<name>A0A7R9CY91_TIMPO</name>
<dbReference type="AlphaFoldDB" id="A0A7R9CY91"/>
<dbReference type="SUPFAM" id="SSF100895">
    <property type="entry name" value="Kazal-type serine protease inhibitors"/>
    <property type="match status" value="1"/>
</dbReference>
<dbReference type="InterPro" id="IPR036058">
    <property type="entry name" value="Kazal_dom_sf"/>
</dbReference>
<organism evidence="2">
    <name type="scientific">Timema poppense</name>
    <name type="common">Walking stick</name>
    <dbReference type="NCBI Taxonomy" id="170557"/>
    <lineage>
        <taxon>Eukaryota</taxon>
        <taxon>Metazoa</taxon>
        <taxon>Ecdysozoa</taxon>
        <taxon>Arthropoda</taxon>
        <taxon>Hexapoda</taxon>
        <taxon>Insecta</taxon>
        <taxon>Pterygota</taxon>
        <taxon>Neoptera</taxon>
        <taxon>Polyneoptera</taxon>
        <taxon>Phasmatodea</taxon>
        <taxon>Timematodea</taxon>
        <taxon>Timematoidea</taxon>
        <taxon>Timematidae</taxon>
        <taxon>Timema</taxon>
    </lineage>
</organism>
<dbReference type="Pfam" id="PF07648">
    <property type="entry name" value="Kazal_2"/>
    <property type="match status" value="1"/>
</dbReference>
<sequence length="227" mass="24969">MKVYCVDQKEEVDHEVIPHLRGGRVENHLGKTAPVHPTEIRTSISPSSAVELNTTRTLANYATKAVGTGPGSSGTLHSMEVSNRIRSQHSIARGASVGEVSHKQGQPEQDGARIVQASMTRTGTGYVTDKVCTCVGMGRAADFKRWNYSRRSNNNNGKFPRSCVTFCSRELLPVCAWDGIKYTIFPNNCEMQAHNCSHKTKEMVKNHLVMKITMDSGGIRNQVQPLA</sequence>
<reference evidence="2" key="1">
    <citation type="submission" date="2020-11" db="EMBL/GenBank/DDBJ databases">
        <authorList>
            <person name="Tran Van P."/>
        </authorList>
    </citation>
    <scope>NUCLEOTIDE SEQUENCE</scope>
</reference>
<proteinExistence type="predicted"/>